<feature type="transmembrane region" description="Helical" evidence="1">
    <location>
        <begin position="204"/>
        <end position="222"/>
    </location>
</feature>
<evidence type="ECO:0000256" key="1">
    <source>
        <dbReference type="SAM" id="Phobius"/>
    </source>
</evidence>
<name>A0ABW6A5R9_9BACT</name>
<feature type="transmembrane region" description="Helical" evidence="1">
    <location>
        <begin position="174"/>
        <end position="192"/>
    </location>
</feature>
<organism evidence="2 3">
    <name type="scientific">Terrimonas rubra</name>
    <dbReference type="NCBI Taxonomy" id="1035890"/>
    <lineage>
        <taxon>Bacteria</taxon>
        <taxon>Pseudomonadati</taxon>
        <taxon>Bacteroidota</taxon>
        <taxon>Chitinophagia</taxon>
        <taxon>Chitinophagales</taxon>
        <taxon>Chitinophagaceae</taxon>
        <taxon>Terrimonas</taxon>
    </lineage>
</organism>
<proteinExistence type="predicted"/>
<keyword evidence="1" id="KW-0472">Membrane</keyword>
<keyword evidence="1" id="KW-1133">Transmembrane helix</keyword>
<evidence type="ECO:0000313" key="3">
    <source>
        <dbReference type="Proteomes" id="UP001597511"/>
    </source>
</evidence>
<sequence>MTASKKFDRLAGLIYLVVVLTGIFSLMYVPSVLVNWKDPAETFQNITNSPQLFRLSIASSMLCYIAFLLLPLVLYKILHGVNEQYAKLMVILAIVSVPMSFINLQHKFAILNLVEGAGYLDVYNTEELQAQVMQLLDNYNSGLRVCQVFWGLWLFPFGYLVYKSGVLPKILGILLMLGCIGYLLSVFANTIFVNFHQYTVSKFITLPATLGEIGTCLWLLIFGRKSKKTENG</sequence>
<dbReference type="Proteomes" id="UP001597511">
    <property type="component" value="Unassembled WGS sequence"/>
</dbReference>
<feature type="transmembrane region" description="Helical" evidence="1">
    <location>
        <begin position="53"/>
        <end position="73"/>
    </location>
</feature>
<dbReference type="EMBL" id="JBHUOZ010000002">
    <property type="protein sequence ID" value="MFD2919951.1"/>
    <property type="molecule type" value="Genomic_DNA"/>
</dbReference>
<protein>
    <submittedName>
        <fullName evidence="2">DUF4386 domain-containing protein</fullName>
    </submittedName>
</protein>
<accession>A0ABW6A5R9</accession>
<keyword evidence="3" id="KW-1185">Reference proteome</keyword>
<keyword evidence="1" id="KW-0812">Transmembrane</keyword>
<dbReference type="RefSeq" id="WP_386097686.1">
    <property type="nucleotide sequence ID" value="NZ_JBHUOZ010000002.1"/>
</dbReference>
<reference evidence="3" key="1">
    <citation type="journal article" date="2019" name="Int. J. Syst. Evol. Microbiol.">
        <title>The Global Catalogue of Microorganisms (GCM) 10K type strain sequencing project: providing services to taxonomists for standard genome sequencing and annotation.</title>
        <authorList>
            <consortium name="The Broad Institute Genomics Platform"/>
            <consortium name="The Broad Institute Genome Sequencing Center for Infectious Disease"/>
            <person name="Wu L."/>
            <person name="Ma J."/>
        </authorList>
    </citation>
    <scope>NUCLEOTIDE SEQUENCE [LARGE SCALE GENOMIC DNA]</scope>
    <source>
        <strain evidence="3">KCTC 23299</strain>
    </source>
</reference>
<evidence type="ECO:0000313" key="2">
    <source>
        <dbReference type="EMBL" id="MFD2919951.1"/>
    </source>
</evidence>
<dbReference type="InterPro" id="IPR025495">
    <property type="entry name" value="DUF4386"/>
</dbReference>
<feature type="transmembrane region" description="Helical" evidence="1">
    <location>
        <begin position="12"/>
        <end position="33"/>
    </location>
</feature>
<comment type="caution">
    <text evidence="2">The sequence shown here is derived from an EMBL/GenBank/DDBJ whole genome shotgun (WGS) entry which is preliminary data.</text>
</comment>
<dbReference type="Pfam" id="PF14329">
    <property type="entry name" value="DUF4386"/>
    <property type="match status" value="1"/>
</dbReference>
<feature type="transmembrane region" description="Helical" evidence="1">
    <location>
        <begin position="85"/>
        <end position="104"/>
    </location>
</feature>
<feature type="transmembrane region" description="Helical" evidence="1">
    <location>
        <begin position="142"/>
        <end position="162"/>
    </location>
</feature>
<gene>
    <name evidence="2" type="ORF">ACFS6H_09550</name>
</gene>